<gene>
    <name evidence="2" type="ORF">K435DRAFT_55460</name>
</gene>
<dbReference type="Proteomes" id="UP000297245">
    <property type="component" value="Unassembled WGS sequence"/>
</dbReference>
<dbReference type="EMBL" id="ML180185">
    <property type="protein sequence ID" value="THU78469.1"/>
    <property type="molecule type" value="Genomic_DNA"/>
</dbReference>
<name>A0A4S8KRU6_DENBC</name>
<evidence type="ECO:0000313" key="2">
    <source>
        <dbReference type="EMBL" id="THU78469.1"/>
    </source>
</evidence>
<keyword evidence="1" id="KW-0812">Transmembrane</keyword>
<accession>A0A4S8KRU6</accession>
<protein>
    <submittedName>
        <fullName evidence="2">Uncharacterized protein</fullName>
    </submittedName>
</protein>
<dbReference type="AlphaFoldDB" id="A0A4S8KRU6"/>
<evidence type="ECO:0000313" key="3">
    <source>
        <dbReference type="Proteomes" id="UP000297245"/>
    </source>
</evidence>
<keyword evidence="1" id="KW-1133">Transmembrane helix</keyword>
<organism evidence="2 3">
    <name type="scientific">Dendrothele bispora (strain CBS 962.96)</name>
    <dbReference type="NCBI Taxonomy" id="1314807"/>
    <lineage>
        <taxon>Eukaryota</taxon>
        <taxon>Fungi</taxon>
        <taxon>Dikarya</taxon>
        <taxon>Basidiomycota</taxon>
        <taxon>Agaricomycotina</taxon>
        <taxon>Agaricomycetes</taxon>
        <taxon>Agaricomycetidae</taxon>
        <taxon>Agaricales</taxon>
        <taxon>Agaricales incertae sedis</taxon>
        <taxon>Dendrothele</taxon>
    </lineage>
</organism>
<keyword evidence="1" id="KW-0472">Membrane</keyword>
<feature type="transmembrane region" description="Helical" evidence="1">
    <location>
        <begin position="121"/>
        <end position="141"/>
    </location>
</feature>
<keyword evidence="3" id="KW-1185">Reference proteome</keyword>
<sequence>MICTIFENSPENRNQLIYIRGSTSIQGLESDAKRYKAQGDDQQGRFVHRPLSNRRTYRYLPFLHPFITLPPLFLLSFFIPLFYSSFHSVCSPYRVEESELLIFLFSVKQAVHSLGVGSSKVLTHFSFLVGYIYSPIYRLWIVESKSITPSSLRSITTSFPLPPTSCSPSL</sequence>
<proteinExistence type="predicted"/>
<feature type="transmembrane region" description="Helical" evidence="1">
    <location>
        <begin position="59"/>
        <end position="83"/>
    </location>
</feature>
<evidence type="ECO:0000256" key="1">
    <source>
        <dbReference type="SAM" id="Phobius"/>
    </source>
</evidence>
<reference evidence="2 3" key="1">
    <citation type="journal article" date="2019" name="Nat. Ecol. Evol.">
        <title>Megaphylogeny resolves global patterns of mushroom evolution.</title>
        <authorList>
            <person name="Varga T."/>
            <person name="Krizsan K."/>
            <person name="Foldi C."/>
            <person name="Dima B."/>
            <person name="Sanchez-Garcia M."/>
            <person name="Sanchez-Ramirez S."/>
            <person name="Szollosi G.J."/>
            <person name="Szarkandi J.G."/>
            <person name="Papp V."/>
            <person name="Albert L."/>
            <person name="Andreopoulos W."/>
            <person name="Angelini C."/>
            <person name="Antonin V."/>
            <person name="Barry K.W."/>
            <person name="Bougher N.L."/>
            <person name="Buchanan P."/>
            <person name="Buyck B."/>
            <person name="Bense V."/>
            <person name="Catcheside P."/>
            <person name="Chovatia M."/>
            <person name="Cooper J."/>
            <person name="Damon W."/>
            <person name="Desjardin D."/>
            <person name="Finy P."/>
            <person name="Geml J."/>
            <person name="Haridas S."/>
            <person name="Hughes K."/>
            <person name="Justo A."/>
            <person name="Karasinski D."/>
            <person name="Kautmanova I."/>
            <person name="Kiss B."/>
            <person name="Kocsube S."/>
            <person name="Kotiranta H."/>
            <person name="LaButti K.M."/>
            <person name="Lechner B.E."/>
            <person name="Liimatainen K."/>
            <person name="Lipzen A."/>
            <person name="Lukacs Z."/>
            <person name="Mihaltcheva S."/>
            <person name="Morgado L.N."/>
            <person name="Niskanen T."/>
            <person name="Noordeloos M.E."/>
            <person name="Ohm R.A."/>
            <person name="Ortiz-Santana B."/>
            <person name="Ovrebo C."/>
            <person name="Racz N."/>
            <person name="Riley R."/>
            <person name="Savchenko A."/>
            <person name="Shiryaev A."/>
            <person name="Soop K."/>
            <person name="Spirin V."/>
            <person name="Szebenyi C."/>
            <person name="Tomsovsky M."/>
            <person name="Tulloss R.E."/>
            <person name="Uehling J."/>
            <person name="Grigoriev I.V."/>
            <person name="Vagvolgyi C."/>
            <person name="Papp T."/>
            <person name="Martin F.M."/>
            <person name="Miettinen O."/>
            <person name="Hibbett D.S."/>
            <person name="Nagy L.G."/>
        </authorList>
    </citation>
    <scope>NUCLEOTIDE SEQUENCE [LARGE SCALE GENOMIC DNA]</scope>
    <source>
        <strain evidence="2 3">CBS 962.96</strain>
    </source>
</reference>